<dbReference type="OrthoDB" id="1648815at2"/>
<dbReference type="Gene3D" id="3.40.50.10490">
    <property type="entry name" value="Glucose-6-phosphate isomerase like protein, domain 1"/>
    <property type="match status" value="1"/>
</dbReference>
<organism evidence="2 3">
    <name type="scientific">Vagococcus vulneris</name>
    <dbReference type="NCBI Taxonomy" id="1977869"/>
    <lineage>
        <taxon>Bacteria</taxon>
        <taxon>Bacillati</taxon>
        <taxon>Bacillota</taxon>
        <taxon>Bacilli</taxon>
        <taxon>Lactobacillales</taxon>
        <taxon>Enterococcaceae</taxon>
        <taxon>Vagococcus</taxon>
    </lineage>
</organism>
<dbReference type="Gene3D" id="1.10.10.10">
    <property type="entry name" value="Winged helix-like DNA-binding domain superfamily/Winged helix DNA-binding domain"/>
    <property type="match status" value="1"/>
</dbReference>
<dbReference type="EMBL" id="NGJS01000001">
    <property type="protein sequence ID" value="RSU00639.1"/>
    <property type="molecule type" value="Genomic_DNA"/>
</dbReference>
<proteinExistence type="predicted"/>
<dbReference type="GO" id="GO:0003677">
    <property type="term" value="F:DNA binding"/>
    <property type="evidence" value="ECO:0007669"/>
    <property type="project" value="InterPro"/>
</dbReference>
<accession>A0A430A2E9</accession>
<dbReference type="InterPro" id="IPR001347">
    <property type="entry name" value="SIS_dom"/>
</dbReference>
<dbReference type="SUPFAM" id="SSF46689">
    <property type="entry name" value="Homeodomain-like"/>
    <property type="match status" value="1"/>
</dbReference>
<dbReference type="RefSeq" id="WP_002350300.1">
    <property type="nucleotide sequence ID" value="NZ_NGJS01000001.1"/>
</dbReference>
<dbReference type="GO" id="GO:0097367">
    <property type="term" value="F:carbohydrate derivative binding"/>
    <property type="evidence" value="ECO:0007669"/>
    <property type="project" value="InterPro"/>
</dbReference>
<dbReference type="InterPro" id="IPR009057">
    <property type="entry name" value="Homeodomain-like_sf"/>
</dbReference>
<evidence type="ECO:0000313" key="3">
    <source>
        <dbReference type="Proteomes" id="UP000287857"/>
    </source>
</evidence>
<keyword evidence="3" id="KW-1185">Reference proteome</keyword>
<dbReference type="Proteomes" id="UP000287857">
    <property type="component" value="Unassembled WGS sequence"/>
</dbReference>
<name>A0A430A2E9_9ENTE</name>
<dbReference type="InterPro" id="IPR046348">
    <property type="entry name" value="SIS_dom_sf"/>
</dbReference>
<protein>
    <submittedName>
        <fullName evidence="2">MurR/RpiR family transcriptional regulator</fullName>
    </submittedName>
</protein>
<dbReference type="PANTHER" id="PTHR30514">
    <property type="entry name" value="GLUCOKINASE"/>
    <property type="match status" value="1"/>
</dbReference>
<dbReference type="Pfam" id="PF01380">
    <property type="entry name" value="SIS"/>
    <property type="match status" value="1"/>
</dbReference>
<reference evidence="2 3" key="1">
    <citation type="submission" date="2017-05" db="EMBL/GenBank/DDBJ databases">
        <title>Vagococcus spp. assemblies.</title>
        <authorList>
            <person name="Gulvik C.A."/>
        </authorList>
    </citation>
    <scope>NUCLEOTIDE SEQUENCE [LARGE SCALE GENOMIC DNA]</scope>
    <source>
        <strain evidence="2 3">SS1995</strain>
    </source>
</reference>
<gene>
    <name evidence="2" type="ORF">CBF37_01100</name>
</gene>
<evidence type="ECO:0000313" key="2">
    <source>
        <dbReference type="EMBL" id="RSU00639.1"/>
    </source>
</evidence>
<dbReference type="GO" id="GO:0003700">
    <property type="term" value="F:DNA-binding transcription factor activity"/>
    <property type="evidence" value="ECO:0007669"/>
    <property type="project" value="InterPro"/>
</dbReference>
<dbReference type="InterPro" id="IPR047640">
    <property type="entry name" value="RpiR-like"/>
</dbReference>
<feature type="domain" description="HTH rpiR-type" evidence="1">
    <location>
        <begin position="1"/>
        <end position="75"/>
    </location>
</feature>
<comment type="caution">
    <text evidence="2">The sequence shown here is derived from an EMBL/GenBank/DDBJ whole genome shotgun (WGS) entry which is preliminary data.</text>
</comment>
<dbReference type="AlphaFoldDB" id="A0A430A2E9"/>
<dbReference type="InterPro" id="IPR000281">
    <property type="entry name" value="HTH_RpiR"/>
</dbReference>
<dbReference type="Pfam" id="PF01418">
    <property type="entry name" value="HTH_6"/>
    <property type="match status" value="1"/>
</dbReference>
<evidence type="ECO:0000259" key="1">
    <source>
        <dbReference type="PROSITE" id="PS51071"/>
    </source>
</evidence>
<dbReference type="GO" id="GO:1901135">
    <property type="term" value="P:carbohydrate derivative metabolic process"/>
    <property type="evidence" value="ECO:0007669"/>
    <property type="project" value="InterPro"/>
</dbReference>
<dbReference type="InterPro" id="IPR036388">
    <property type="entry name" value="WH-like_DNA-bd_sf"/>
</dbReference>
<dbReference type="SUPFAM" id="SSF53697">
    <property type="entry name" value="SIS domain"/>
    <property type="match status" value="1"/>
</dbReference>
<dbReference type="PANTHER" id="PTHR30514:SF10">
    <property type="entry name" value="MURR_RPIR FAMILY TRANSCRIPTIONAL REGULATOR"/>
    <property type="match status" value="1"/>
</dbReference>
<dbReference type="PROSITE" id="PS51071">
    <property type="entry name" value="HTH_RPIR"/>
    <property type="match status" value="1"/>
</dbReference>
<sequence length="281" mass="32357">MLLDKIQNIENLTPQEKHLVEYLVAHPKDILTMNITELAQVSYTSSATVFRLCKKAGVSGYSEFKMIYASELPNILELAGDLDVQNLQIEDDMLMILKKIEAIHKRSISYTKNLIESDQLKNIHCLVRNARRIEIYGEGLNFELAKVFQLNLQEIGVDAYAYNALNPMNSKFVKKGNRQRTLGIILTHTGRNRHMYEIADHLLNDEYHLLAICDSHNREISRICDETVVIMTTKNTIELSNFVYLASLQYVFDVLTSVKLLQNYEEIENISELVEKEKSKD</sequence>